<gene>
    <name evidence="1" type="ORF">CYJ70_05955</name>
</gene>
<proteinExistence type="predicted"/>
<name>A0ABX4SH94_9BIFI</name>
<keyword evidence="2" id="KW-1185">Reference proteome</keyword>
<organism evidence="1 2">
    <name type="scientific">Gardnerella pickettii</name>
    <dbReference type="NCBI Taxonomy" id="2914924"/>
    <lineage>
        <taxon>Bacteria</taxon>
        <taxon>Bacillati</taxon>
        <taxon>Actinomycetota</taxon>
        <taxon>Actinomycetes</taxon>
        <taxon>Bifidobacteriales</taxon>
        <taxon>Bifidobacteriaceae</taxon>
        <taxon>Gardnerella</taxon>
    </lineage>
</organism>
<comment type="caution">
    <text evidence="1">The sequence shown here is derived from an EMBL/GenBank/DDBJ whole genome shotgun (WGS) entry which is preliminary data.</text>
</comment>
<evidence type="ECO:0000313" key="2">
    <source>
        <dbReference type="Proteomes" id="UP000234904"/>
    </source>
</evidence>
<protein>
    <submittedName>
        <fullName evidence="1">Uncharacterized protein</fullName>
    </submittedName>
</protein>
<reference evidence="1 2" key="1">
    <citation type="submission" date="2017-12" db="EMBL/GenBank/DDBJ databases">
        <title>Phylogenetic diversity of female urinary microbiome.</title>
        <authorList>
            <person name="Thomas-White K."/>
            <person name="Wolfe A.J."/>
        </authorList>
    </citation>
    <scope>NUCLEOTIDE SEQUENCE [LARGE SCALE GENOMIC DNA]</scope>
    <source>
        <strain evidence="1 2">UMB0833</strain>
    </source>
</reference>
<dbReference type="EMBL" id="PKJE01000004">
    <property type="protein sequence ID" value="PKZ52921.1"/>
    <property type="molecule type" value="Genomic_DNA"/>
</dbReference>
<evidence type="ECO:0000313" key="1">
    <source>
        <dbReference type="EMBL" id="PKZ52921.1"/>
    </source>
</evidence>
<sequence length="61" mass="7023">MLDLLWLVLDFCNFACDSWGLWESINNPNFRGVEFDSFKNEADLCKVCVKNDACCCVKILI</sequence>
<accession>A0ABX4SH94</accession>
<dbReference type="Proteomes" id="UP000234904">
    <property type="component" value="Unassembled WGS sequence"/>
</dbReference>